<dbReference type="Pfam" id="PF12831">
    <property type="entry name" value="FAD_oxidored"/>
    <property type="match status" value="1"/>
</dbReference>
<dbReference type="InterPro" id="IPR036188">
    <property type="entry name" value="FAD/NAD-bd_sf"/>
</dbReference>
<dbReference type="EMBL" id="BKAG01000015">
    <property type="protein sequence ID" value="GEP43163.1"/>
    <property type="molecule type" value="Genomic_DNA"/>
</dbReference>
<keyword evidence="6" id="KW-0732">Signal</keyword>
<feature type="chain" id="PRO_5021790964" description="FAD-dependent oxidoreductase" evidence="6">
    <location>
        <begin position="18"/>
        <end position="678"/>
    </location>
</feature>
<evidence type="ECO:0000256" key="3">
    <source>
        <dbReference type="ARBA" id="ARBA00023002"/>
    </source>
</evidence>
<keyword evidence="4" id="KW-0408">Iron</keyword>
<dbReference type="Gene3D" id="3.50.50.60">
    <property type="entry name" value="FAD/NAD(P)-binding domain"/>
    <property type="match status" value="1"/>
</dbReference>
<dbReference type="PANTHER" id="PTHR43498">
    <property type="entry name" value="FERREDOXIN:COB-COM HETERODISULFIDE REDUCTASE SUBUNIT A"/>
    <property type="match status" value="1"/>
</dbReference>
<evidence type="ECO:0008006" key="9">
    <source>
        <dbReference type="Google" id="ProtNLM"/>
    </source>
</evidence>
<dbReference type="SUPFAM" id="SSF51905">
    <property type="entry name" value="FAD/NAD(P)-binding domain"/>
    <property type="match status" value="1"/>
</dbReference>
<keyword evidence="3" id="KW-0560">Oxidoreductase</keyword>
<keyword evidence="2" id="KW-0479">Metal-binding</keyword>
<accession>A0A512M8Z2</accession>
<sequence length="678" mass="74084">MRLILTLLFATALLAQAASTQVTETDLEALAEKKVIESPDYWRANATETGKCDGEKVASLLIKVAGLLKPVATLDEALEVLVKHRVLSSPDYWKKTALPGGTCVGKNVAIVLSRGAAQLPIDPPKSVTAKPLEATAFAQLRESYDVVIAGAGTGGVGAAVQAARMGASVLLLEETDWIGGQAMAAAVTSMDEGGTLVRERGLYRELCGLITAHYQPLGVNHLTAYWYSHVGVEPRVGRHLLLQMLSDARGNGVLDLALLSRVSAVSKEGNKVTGVDITSGGSTRHITCRMLIDATEWGDVIPLTGARYRVGNCTSDAIDLKRRVQDNTWTAVVKQYPQGVPDELLIKDKPPGYTDKVQTAFAKSLGDGEKVDAKLKPWTWGTFIGYRGMPDSARPADNSAITRTHLNYNNDYVSSIAEIEDLETRRATNRAMQLKTLHLLYFIQNTLGKKDWSVANDEGYDTPYRRAEVEAWIKERAELAPYRAILNHFSIMPYTRESRRIMGLHTLSSGEIERVHGKPIQFANTVSIGDYAIDLHGSMSKPYLEMDLDREADIPHKFGEHGVGPFAIPFECFIPEKIDGFLPAEKNLSQSRMANGATRLQPHTMNMGQAVGAIAAIAVKEGIAPRAVDPKKVQRILLEEGATLTIGPVKARRGTEEWRKLQMEVLSKGAEIRTPADR</sequence>
<evidence type="ECO:0000256" key="2">
    <source>
        <dbReference type="ARBA" id="ARBA00022723"/>
    </source>
</evidence>
<name>A0A512M8Z2_9BACT</name>
<dbReference type="GO" id="GO:0016491">
    <property type="term" value="F:oxidoreductase activity"/>
    <property type="evidence" value="ECO:0007669"/>
    <property type="project" value="UniProtKB-KW"/>
</dbReference>
<evidence type="ECO:0000256" key="5">
    <source>
        <dbReference type="ARBA" id="ARBA00023014"/>
    </source>
</evidence>
<comment type="caution">
    <text evidence="7">The sequence shown here is derived from an EMBL/GenBank/DDBJ whole genome shotgun (WGS) entry which is preliminary data.</text>
</comment>
<dbReference type="InterPro" id="IPR039650">
    <property type="entry name" value="HdrA-like"/>
</dbReference>
<keyword evidence="8" id="KW-1185">Reference proteome</keyword>
<evidence type="ECO:0000313" key="8">
    <source>
        <dbReference type="Proteomes" id="UP000321577"/>
    </source>
</evidence>
<gene>
    <name evidence="7" type="ORF">BGE01nite_24540</name>
</gene>
<keyword evidence="5" id="KW-0411">Iron-sulfur</keyword>
<dbReference type="RefSeq" id="WP_170266746.1">
    <property type="nucleotide sequence ID" value="NZ_BKAG01000015.1"/>
</dbReference>
<dbReference type="GO" id="GO:0051539">
    <property type="term" value="F:4 iron, 4 sulfur cluster binding"/>
    <property type="evidence" value="ECO:0007669"/>
    <property type="project" value="UniProtKB-KW"/>
</dbReference>
<keyword evidence="1" id="KW-0004">4Fe-4S</keyword>
<dbReference type="PRINTS" id="PR00411">
    <property type="entry name" value="PNDRDTASEI"/>
</dbReference>
<proteinExistence type="predicted"/>
<organism evidence="7 8">
    <name type="scientific">Brevifollis gellanilyticus</name>
    <dbReference type="NCBI Taxonomy" id="748831"/>
    <lineage>
        <taxon>Bacteria</taxon>
        <taxon>Pseudomonadati</taxon>
        <taxon>Verrucomicrobiota</taxon>
        <taxon>Verrucomicrobiia</taxon>
        <taxon>Verrucomicrobiales</taxon>
        <taxon>Verrucomicrobiaceae</taxon>
    </lineage>
</organism>
<evidence type="ECO:0000256" key="6">
    <source>
        <dbReference type="SAM" id="SignalP"/>
    </source>
</evidence>
<evidence type="ECO:0000313" key="7">
    <source>
        <dbReference type="EMBL" id="GEP43163.1"/>
    </source>
</evidence>
<evidence type="ECO:0000256" key="1">
    <source>
        <dbReference type="ARBA" id="ARBA00022485"/>
    </source>
</evidence>
<dbReference type="PANTHER" id="PTHR43498:SF1">
    <property type="entry name" value="COB--COM HETERODISULFIDE REDUCTASE IRON-SULFUR SUBUNIT A"/>
    <property type="match status" value="1"/>
</dbReference>
<evidence type="ECO:0000256" key="4">
    <source>
        <dbReference type="ARBA" id="ARBA00023004"/>
    </source>
</evidence>
<dbReference type="Proteomes" id="UP000321577">
    <property type="component" value="Unassembled WGS sequence"/>
</dbReference>
<dbReference type="GO" id="GO:0046872">
    <property type="term" value="F:metal ion binding"/>
    <property type="evidence" value="ECO:0007669"/>
    <property type="project" value="UniProtKB-KW"/>
</dbReference>
<reference evidence="7 8" key="1">
    <citation type="submission" date="2019-07" db="EMBL/GenBank/DDBJ databases">
        <title>Whole genome shotgun sequence of Brevifollis gellanilyticus NBRC 108608.</title>
        <authorList>
            <person name="Hosoyama A."/>
            <person name="Uohara A."/>
            <person name="Ohji S."/>
            <person name="Ichikawa N."/>
        </authorList>
    </citation>
    <scope>NUCLEOTIDE SEQUENCE [LARGE SCALE GENOMIC DNA]</scope>
    <source>
        <strain evidence="7 8">NBRC 108608</strain>
    </source>
</reference>
<dbReference type="AlphaFoldDB" id="A0A512M8Z2"/>
<protein>
    <recommendedName>
        <fullName evidence="9">FAD-dependent oxidoreductase</fullName>
    </recommendedName>
</protein>
<feature type="signal peptide" evidence="6">
    <location>
        <begin position="1"/>
        <end position="17"/>
    </location>
</feature>